<feature type="transmembrane region" description="Helical" evidence="1">
    <location>
        <begin position="154"/>
        <end position="176"/>
    </location>
</feature>
<feature type="transmembrane region" description="Helical" evidence="1">
    <location>
        <begin position="257"/>
        <end position="275"/>
    </location>
</feature>
<dbReference type="Proteomes" id="UP000198287">
    <property type="component" value="Unassembled WGS sequence"/>
</dbReference>
<evidence type="ECO:0000313" key="2">
    <source>
        <dbReference type="EMBL" id="OXA40990.1"/>
    </source>
</evidence>
<feature type="transmembrane region" description="Helical" evidence="1">
    <location>
        <begin position="86"/>
        <end position="105"/>
    </location>
</feature>
<organism evidence="2 3">
    <name type="scientific">Folsomia candida</name>
    <name type="common">Springtail</name>
    <dbReference type="NCBI Taxonomy" id="158441"/>
    <lineage>
        <taxon>Eukaryota</taxon>
        <taxon>Metazoa</taxon>
        <taxon>Ecdysozoa</taxon>
        <taxon>Arthropoda</taxon>
        <taxon>Hexapoda</taxon>
        <taxon>Collembola</taxon>
        <taxon>Entomobryomorpha</taxon>
        <taxon>Isotomoidea</taxon>
        <taxon>Isotomidae</taxon>
        <taxon>Proisotominae</taxon>
        <taxon>Folsomia</taxon>
    </lineage>
</organism>
<keyword evidence="1" id="KW-0472">Membrane</keyword>
<feature type="transmembrane region" description="Helical" evidence="1">
    <location>
        <begin position="287"/>
        <end position="305"/>
    </location>
</feature>
<feature type="transmembrane region" description="Helical" evidence="1">
    <location>
        <begin position="214"/>
        <end position="236"/>
    </location>
</feature>
<keyword evidence="1" id="KW-0812">Transmembrane</keyword>
<comment type="caution">
    <text evidence="2">The sequence shown here is derived from an EMBL/GenBank/DDBJ whole genome shotgun (WGS) entry which is preliminary data.</text>
</comment>
<proteinExistence type="predicted"/>
<dbReference type="EMBL" id="LNIX01000031">
    <property type="protein sequence ID" value="OXA40990.1"/>
    <property type="molecule type" value="Genomic_DNA"/>
</dbReference>
<sequence length="416" mass="48363">MLEIVFRSLLRNAILFKQRSTLYTTYYLEWDTKHARATPPKRNWHIQAFRVANIFTAFFILPALWVRCYHLSTSRGGRWYKSTLCLTYIVSFILPCYLCFARFIMGPSGPQKYINCFEVLLNLERTLEDMIPRSDYKRGDDVDSAVRQMTRYPLVLFGILDSILPISIAFFCFFRWNPLYTMFLAIHNFELYSPIVPISIQISLGILGTIGVTMMLATIGICLLIVSCSIASLYVWMLFLNRDKNDGRKKFKLRGGLSFYTAIKMYNMLRVMTIIEEELFIEFVMPRLHHFVAVVLSTCAHLLVLTQILRNGGKSTILISGAIVIWLMSLIMEYYTICVVARIGELSKTFLMGMRMENRRIPERRRQLDSMLPNCIRLEFLSSVETIHNGVGMKYFLNYFDRVANITVTLLLAYVH</sequence>
<accession>A0A226D7A2</accession>
<feature type="transmembrane region" description="Helical" evidence="1">
    <location>
        <begin position="48"/>
        <end position="66"/>
    </location>
</feature>
<keyword evidence="3" id="KW-1185">Reference proteome</keyword>
<dbReference type="AlphaFoldDB" id="A0A226D7A2"/>
<feature type="transmembrane region" description="Helical" evidence="1">
    <location>
        <begin position="317"/>
        <end position="337"/>
    </location>
</feature>
<evidence type="ECO:0000256" key="1">
    <source>
        <dbReference type="SAM" id="Phobius"/>
    </source>
</evidence>
<gene>
    <name evidence="2" type="ORF">Fcan01_24294</name>
</gene>
<evidence type="ECO:0000313" key="3">
    <source>
        <dbReference type="Proteomes" id="UP000198287"/>
    </source>
</evidence>
<protein>
    <recommendedName>
        <fullName evidence="4">Gustatory receptor</fullName>
    </recommendedName>
</protein>
<name>A0A226D7A2_FOLCA</name>
<reference evidence="2 3" key="1">
    <citation type="submission" date="2015-12" db="EMBL/GenBank/DDBJ databases">
        <title>The genome of Folsomia candida.</title>
        <authorList>
            <person name="Faddeeva A."/>
            <person name="Derks M.F."/>
            <person name="Anvar Y."/>
            <person name="Smit S."/>
            <person name="Van Straalen N."/>
            <person name="Roelofs D."/>
        </authorList>
    </citation>
    <scope>NUCLEOTIDE SEQUENCE [LARGE SCALE GENOMIC DNA]</scope>
    <source>
        <strain evidence="2 3">VU population</strain>
        <tissue evidence="2">Whole body</tissue>
    </source>
</reference>
<evidence type="ECO:0008006" key="4">
    <source>
        <dbReference type="Google" id="ProtNLM"/>
    </source>
</evidence>
<keyword evidence="1" id="KW-1133">Transmembrane helix</keyword>